<evidence type="ECO:0000313" key="10">
    <source>
        <dbReference type="EMBL" id="SFS96092.1"/>
    </source>
</evidence>
<evidence type="ECO:0000256" key="1">
    <source>
        <dbReference type="ARBA" id="ARBA00001917"/>
    </source>
</evidence>
<organism evidence="10 11">
    <name type="scientific">Streptomyces harbinensis</name>
    <dbReference type="NCBI Taxonomy" id="1176198"/>
    <lineage>
        <taxon>Bacteria</taxon>
        <taxon>Bacillati</taxon>
        <taxon>Actinomycetota</taxon>
        <taxon>Actinomycetes</taxon>
        <taxon>Kitasatosporales</taxon>
        <taxon>Streptomycetaceae</taxon>
        <taxon>Streptomyces</taxon>
    </lineage>
</organism>
<keyword evidence="7 10" id="KW-0503">Monooxygenase</keyword>
<keyword evidence="6" id="KW-0560">Oxidoreductase</keyword>
<evidence type="ECO:0000256" key="2">
    <source>
        <dbReference type="ARBA" id="ARBA00009881"/>
    </source>
</evidence>
<evidence type="ECO:0000256" key="7">
    <source>
        <dbReference type="ARBA" id="ARBA00023033"/>
    </source>
</evidence>
<dbReference type="GO" id="GO:0018580">
    <property type="term" value="F:nitronate monooxygenase activity"/>
    <property type="evidence" value="ECO:0007669"/>
    <property type="project" value="InterPro"/>
</dbReference>
<keyword evidence="3" id="KW-0216">Detoxification</keyword>
<evidence type="ECO:0000256" key="8">
    <source>
        <dbReference type="ARBA" id="ARBA00031155"/>
    </source>
</evidence>
<evidence type="ECO:0000256" key="6">
    <source>
        <dbReference type="ARBA" id="ARBA00023002"/>
    </source>
</evidence>
<dbReference type="PANTHER" id="PTHR42747">
    <property type="entry name" value="NITRONATE MONOOXYGENASE-RELATED"/>
    <property type="match status" value="1"/>
</dbReference>
<accession>A0A1I6U3U8</accession>
<evidence type="ECO:0000256" key="5">
    <source>
        <dbReference type="ARBA" id="ARBA00022643"/>
    </source>
</evidence>
<keyword evidence="4" id="KW-0285">Flavoprotein</keyword>
<dbReference type="SUPFAM" id="SSF51412">
    <property type="entry name" value="Inosine monophosphate dehydrogenase (IMPDH)"/>
    <property type="match status" value="1"/>
</dbReference>
<dbReference type="Proteomes" id="UP000198873">
    <property type="component" value="Unassembled WGS sequence"/>
</dbReference>
<keyword evidence="11" id="KW-1185">Reference proteome</keyword>
<dbReference type="GO" id="GO:0009636">
    <property type="term" value="P:response to toxic substance"/>
    <property type="evidence" value="ECO:0007669"/>
    <property type="project" value="UniProtKB-KW"/>
</dbReference>
<gene>
    <name evidence="10" type="ORF">SAMN05444716_105249</name>
</gene>
<proteinExistence type="inferred from homology"/>
<comment type="cofactor">
    <cofactor evidence="1">
        <name>FMN</name>
        <dbReference type="ChEBI" id="CHEBI:58210"/>
    </cofactor>
</comment>
<dbReference type="AlphaFoldDB" id="A0A1I6U3U8"/>
<comment type="similarity">
    <text evidence="2">Belongs to the nitronate monooxygenase family. NMO class I subfamily.</text>
</comment>
<comment type="catalytic activity">
    <reaction evidence="9">
        <text>3 propionate 3-nitronate + 3 O2 + H2O = 3 3-oxopropanoate + 2 nitrate + nitrite + H2O2 + 3 H(+)</text>
        <dbReference type="Rhea" id="RHEA:57332"/>
        <dbReference type="ChEBI" id="CHEBI:15377"/>
        <dbReference type="ChEBI" id="CHEBI:15378"/>
        <dbReference type="ChEBI" id="CHEBI:15379"/>
        <dbReference type="ChEBI" id="CHEBI:16240"/>
        <dbReference type="ChEBI" id="CHEBI:16301"/>
        <dbReference type="ChEBI" id="CHEBI:17632"/>
        <dbReference type="ChEBI" id="CHEBI:33190"/>
        <dbReference type="ChEBI" id="CHEBI:136067"/>
    </reaction>
</comment>
<dbReference type="EMBL" id="FPAB01000005">
    <property type="protein sequence ID" value="SFS96092.1"/>
    <property type="molecule type" value="Genomic_DNA"/>
</dbReference>
<dbReference type="Pfam" id="PF03060">
    <property type="entry name" value="NMO"/>
    <property type="match status" value="1"/>
</dbReference>
<dbReference type="PANTHER" id="PTHR42747:SF3">
    <property type="entry name" value="NITRONATE MONOOXYGENASE-RELATED"/>
    <property type="match status" value="1"/>
</dbReference>
<dbReference type="CDD" id="cd04730">
    <property type="entry name" value="NPD_like"/>
    <property type="match status" value="1"/>
</dbReference>
<keyword evidence="5" id="KW-0288">FMN</keyword>
<reference evidence="11" key="1">
    <citation type="submission" date="2016-10" db="EMBL/GenBank/DDBJ databases">
        <authorList>
            <person name="Varghese N."/>
            <person name="Submissions S."/>
        </authorList>
    </citation>
    <scope>NUCLEOTIDE SEQUENCE [LARGE SCALE GENOMIC DNA]</scope>
    <source>
        <strain evidence="11">CGMCC 4.7047</strain>
    </source>
</reference>
<evidence type="ECO:0000313" key="11">
    <source>
        <dbReference type="Proteomes" id="UP000198873"/>
    </source>
</evidence>
<sequence>MFELRELDIPIVQAPMAGGPATPELVAAVVRAGGLGFLAAGYLTPEALADRVARTRELVGAAPFGVNVFVPRPLPDDLGPVLRYRAELAAEAARYGVTLPEPDVHDTDHWEPKLALLLADPVPVVSFTFGAPPAATVAALRAAGTAVVCTVTTPDEAAQAAALGVDALCVQGPEAGGHRGGFDPEADPDDTPLPLLLERVREVTDRPLIAAGGLATGADLAAVLRRCDTVAAAQLGTAYLRAPEAGTGAAYRAALAPGAFASTAVTRAFSGRPARGLRNRFLNAYTAAAPAGYPLVHQLTRPLRAASAAAGDPEGLSLWAGTGHRYSTEEPAGELTRRLWREAEGVLSTTPG</sequence>
<evidence type="ECO:0000256" key="9">
    <source>
        <dbReference type="ARBA" id="ARBA00049401"/>
    </source>
</evidence>
<dbReference type="STRING" id="1176198.SAMN05444716_105249"/>
<evidence type="ECO:0000256" key="3">
    <source>
        <dbReference type="ARBA" id="ARBA00022575"/>
    </source>
</evidence>
<protein>
    <recommendedName>
        <fullName evidence="8">Propionate 3-nitronate monooxygenase</fullName>
    </recommendedName>
</protein>
<dbReference type="InterPro" id="IPR013785">
    <property type="entry name" value="Aldolase_TIM"/>
</dbReference>
<dbReference type="RefSeq" id="WP_093843457.1">
    <property type="nucleotide sequence ID" value="NZ_FPAB01000005.1"/>
</dbReference>
<dbReference type="Gene3D" id="3.20.20.70">
    <property type="entry name" value="Aldolase class I"/>
    <property type="match status" value="1"/>
</dbReference>
<evidence type="ECO:0000256" key="4">
    <source>
        <dbReference type="ARBA" id="ARBA00022630"/>
    </source>
</evidence>
<name>A0A1I6U3U8_9ACTN</name>
<dbReference type="InterPro" id="IPR004136">
    <property type="entry name" value="NMO"/>
</dbReference>